<dbReference type="InterPro" id="IPR001005">
    <property type="entry name" value="SANT/Myb"/>
</dbReference>
<feature type="compositionally biased region" description="Low complexity" evidence="1">
    <location>
        <begin position="153"/>
        <end position="165"/>
    </location>
</feature>
<dbReference type="PROSITE" id="PS51294">
    <property type="entry name" value="HTH_MYB"/>
    <property type="match status" value="2"/>
</dbReference>
<dbReference type="Proteomes" id="UP001470230">
    <property type="component" value="Unassembled WGS sequence"/>
</dbReference>
<dbReference type="PANTHER" id="PTHR45614:SF253">
    <property type="entry name" value="CHROMOSOME UNDETERMINED SCAFFOLD_38, WHOLE GENOME SHOTGUN SEQUENCE"/>
    <property type="match status" value="1"/>
</dbReference>
<dbReference type="PROSITE" id="PS50090">
    <property type="entry name" value="MYB_LIKE"/>
    <property type="match status" value="2"/>
</dbReference>
<dbReference type="EMBL" id="JAPFFF010000001">
    <property type="protein sequence ID" value="KAK8898821.1"/>
    <property type="molecule type" value="Genomic_DNA"/>
</dbReference>
<sequence length="376" mass="43488">MSRTSTWEIELPPNIDSLGQEHLNKVCSCRRRVFTTDEDKLLAELVTSKECSNWFEVAQKIPGRTPRQCRDRWTNYLSPTNSFEPWTLEEDQKVIDRVNELGTRWSMISKLIPGRSDNCIKNRWYSCLKAQCALDAHGKYYLRPLAKAQKKASTSLSSDSTKNSNQKQHDKALSIAPASDSNTLNSNETIQNLKKPQANIMNQEPKSCKPENPNPSLIQHQQTLIQSQPIIQPQPQTLIQPQPQTLIQPQPQTLIQSQPQTLIQPQPQTLIQSQLQTTNQQSPFFLQQMVQQPYLQYQLKMQQQIQLQQQLQHQPISFFVPEYDQTDFKPSFEESQTNEDLEAEADDFWDQQLYKQIIGISQDPFNATPDLFGEWF</sequence>
<keyword evidence="5" id="KW-1185">Reference proteome</keyword>
<feature type="domain" description="Myb-like" evidence="2">
    <location>
        <begin position="30"/>
        <end position="77"/>
    </location>
</feature>
<name>A0ABR2L728_9EUKA</name>
<dbReference type="Gene3D" id="1.10.10.60">
    <property type="entry name" value="Homeodomain-like"/>
    <property type="match status" value="2"/>
</dbReference>
<evidence type="ECO:0000313" key="4">
    <source>
        <dbReference type="EMBL" id="KAK8898821.1"/>
    </source>
</evidence>
<dbReference type="CDD" id="cd00167">
    <property type="entry name" value="SANT"/>
    <property type="match status" value="2"/>
</dbReference>
<feature type="domain" description="HTH myb-type" evidence="3">
    <location>
        <begin position="85"/>
        <end position="132"/>
    </location>
</feature>
<comment type="caution">
    <text evidence="4">The sequence shown here is derived from an EMBL/GenBank/DDBJ whole genome shotgun (WGS) entry which is preliminary data.</text>
</comment>
<evidence type="ECO:0000259" key="2">
    <source>
        <dbReference type="PROSITE" id="PS50090"/>
    </source>
</evidence>
<dbReference type="SUPFAM" id="SSF46689">
    <property type="entry name" value="Homeodomain-like"/>
    <property type="match status" value="1"/>
</dbReference>
<dbReference type="InterPro" id="IPR050560">
    <property type="entry name" value="MYB_TF"/>
</dbReference>
<feature type="domain" description="HTH myb-type" evidence="3">
    <location>
        <begin position="28"/>
        <end position="81"/>
    </location>
</feature>
<feature type="region of interest" description="Disordered" evidence="1">
    <location>
        <begin position="153"/>
        <end position="186"/>
    </location>
</feature>
<organism evidence="4 5">
    <name type="scientific">Tritrichomonas musculus</name>
    <dbReference type="NCBI Taxonomy" id="1915356"/>
    <lineage>
        <taxon>Eukaryota</taxon>
        <taxon>Metamonada</taxon>
        <taxon>Parabasalia</taxon>
        <taxon>Tritrichomonadida</taxon>
        <taxon>Tritrichomonadidae</taxon>
        <taxon>Tritrichomonas</taxon>
    </lineage>
</organism>
<evidence type="ECO:0000256" key="1">
    <source>
        <dbReference type="SAM" id="MobiDB-lite"/>
    </source>
</evidence>
<evidence type="ECO:0000259" key="3">
    <source>
        <dbReference type="PROSITE" id="PS51294"/>
    </source>
</evidence>
<proteinExistence type="predicted"/>
<dbReference type="InterPro" id="IPR009057">
    <property type="entry name" value="Homeodomain-like_sf"/>
</dbReference>
<dbReference type="InterPro" id="IPR017930">
    <property type="entry name" value="Myb_dom"/>
</dbReference>
<reference evidence="4 5" key="1">
    <citation type="submission" date="2024-04" db="EMBL/GenBank/DDBJ databases">
        <title>Tritrichomonas musculus Genome.</title>
        <authorList>
            <person name="Alves-Ferreira E."/>
            <person name="Grigg M."/>
            <person name="Lorenzi H."/>
            <person name="Galac M."/>
        </authorList>
    </citation>
    <scope>NUCLEOTIDE SEQUENCE [LARGE SCALE GENOMIC DNA]</scope>
    <source>
        <strain evidence="4 5">EAF2021</strain>
    </source>
</reference>
<dbReference type="SMART" id="SM00717">
    <property type="entry name" value="SANT"/>
    <property type="match status" value="2"/>
</dbReference>
<accession>A0ABR2L728</accession>
<feature type="domain" description="Myb-like" evidence="2">
    <location>
        <begin position="78"/>
        <end position="128"/>
    </location>
</feature>
<gene>
    <name evidence="4" type="ORF">M9Y10_001113</name>
</gene>
<evidence type="ECO:0000313" key="5">
    <source>
        <dbReference type="Proteomes" id="UP001470230"/>
    </source>
</evidence>
<evidence type="ECO:0008006" key="6">
    <source>
        <dbReference type="Google" id="ProtNLM"/>
    </source>
</evidence>
<protein>
    <recommendedName>
        <fullName evidence="6">Myb-like DNA-binding domain containing protein</fullName>
    </recommendedName>
</protein>
<dbReference type="Pfam" id="PF13921">
    <property type="entry name" value="Myb_DNA-bind_6"/>
    <property type="match status" value="1"/>
</dbReference>
<dbReference type="PANTHER" id="PTHR45614">
    <property type="entry name" value="MYB PROTEIN-RELATED"/>
    <property type="match status" value="1"/>
</dbReference>